<evidence type="ECO:0000313" key="5">
    <source>
        <dbReference type="EMBL" id="KXA17750.1"/>
    </source>
</evidence>
<dbReference type="Pfam" id="PF13335">
    <property type="entry name" value="Mg_chelatase_C"/>
    <property type="match status" value="1"/>
</dbReference>
<dbReference type="SUPFAM" id="SSF52540">
    <property type="entry name" value="P-loop containing nucleoside triphosphate hydrolases"/>
    <property type="match status" value="1"/>
</dbReference>
<dbReference type="PANTHER" id="PTHR32039:SF7">
    <property type="entry name" value="COMPETENCE PROTEIN COMM"/>
    <property type="match status" value="1"/>
</dbReference>
<name>A0A133NN84_FUSNU</name>
<feature type="domain" description="AAA+ ATPase" evidence="4">
    <location>
        <begin position="218"/>
        <end position="399"/>
    </location>
</feature>
<dbReference type="InterPro" id="IPR000523">
    <property type="entry name" value="Mg_chelatse_chII-like_cat_dom"/>
</dbReference>
<protein>
    <submittedName>
        <fullName evidence="5">Mg chelatase-like protein</fullName>
    </submittedName>
</protein>
<evidence type="ECO:0000256" key="3">
    <source>
        <dbReference type="ARBA" id="ARBA00022840"/>
    </source>
</evidence>
<dbReference type="PRINTS" id="PR01657">
    <property type="entry name" value="MCMFAMILY"/>
</dbReference>
<keyword evidence="6" id="KW-1185">Reference proteome</keyword>
<proteinExistence type="inferred from homology"/>
<dbReference type="InterPro" id="IPR014721">
    <property type="entry name" value="Ribsml_uS5_D2-typ_fold_subgr"/>
</dbReference>
<dbReference type="InterPro" id="IPR025943">
    <property type="entry name" value="Sigma_54_int_dom_ATP-bd_2"/>
</dbReference>
<dbReference type="InterPro" id="IPR027417">
    <property type="entry name" value="P-loop_NTPase"/>
</dbReference>
<dbReference type="SUPFAM" id="SSF54211">
    <property type="entry name" value="Ribosomal protein S5 domain 2-like"/>
    <property type="match status" value="1"/>
</dbReference>
<evidence type="ECO:0000256" key="2">
    <source>
        <dbReference type="ARBA" id="ARBA00022741"/>
    </source>
</evidence>
<gene>
    <name evidence="5" type="ORF">HMPREF3221_01881</name>
</gene>
<dbReference type="InterPro" id="IPR045006">
    <property type="entry name" value="CHLI-like"/>
</dbReference>
<dbReference type="eggNOG" id="COG0606">
    <property type="taxonomic scope" value="Bacteria"/>
</dbReference>
<accession>A0A133NN84</accession>
<keyword evidence="3" id="KW-0067">ATP-binding</keyword>
<dbReference type="Gene3D" id="3.30.230.10">
    <property type="match status" value="1"/>
</dbReference>
<dbReference type="Pfam" id="PF01078">
    <property type="entry name" value="Mg_chelatase"/>
    <property type="match status" value="1"/>
</dbReference>
<evidence type="ECO:0000256" key="1">
    <source>
        <dbReference type="ARBA" id="ARBA00006354"/>
    </source>
</evidence>
<dbReference type="NCBIfam" id="TIGR00368">
    <property type="entry name" value="YifB family Mg chelatase-like AAA ATPase"/>
    <property type="match status" value="1"/>
</dbReference>
<dbReference type="Proteomes" id="UP000070401">
    <property type="component" value="Unassembled WGS sequence"/>
</dbReference>
<dbReference type="GO" id="GO:0005524">
    <property type="term" value="F:ATP binding"/>
    <property type="evidence" value="ECO:0007669"/>
    <property type="project" value="UniProtKB-KW"/>
</dbReference>
<sequence>MVKGEVVMKKKIFTSSYLGLESYLVEVEVDISRGLPIFSIVGMGDTAILESKFRVKAALKNSDYEIVPQKIVVNLSPAGIKKEGAQFDLPIALGIILEMKLLKDKRDIFKNYLFVGELSLDGEVKGVSGTINSVILAKEKGFKGIVVPYENRNEASLIDGVDIVAVKNVADVVNFIENGIKLEFEKINLVKTKEDILDFSDVKGQYFAKRAMEISAAGGHNILLIGSPGSGKSMLAKRMIGILPEMTESEIIESTKIYSVAGELSEKNPIISKRPMRMPHHSTTLAAMVGGGKKALPGEISLASNGILILDEMSEFKHSVLEALRQPLEDGYVSITRAMYRVEFRSNFILVGTSNPCPCGNLYEENCKCSATEVERYTKKLSGPILDRIDLVIQMKRLTEEELVNDKKEESSADIRKRVIKARKIQTKRYGEAKTNSKMSQEELKKYCIIKEEDKRFLISALENLQISARVYDKILKIARTIADLAGEKEISRKHLLEAISFKNNRK</sequence>
<comment type="caution">
    <text evidence="5">The sequence shown here is derived from an EMBL/GenBank/DDBJ whole genome shotgun (WGS) entry which is preliminary data.</text>
</comment>
<dbReference type="EMBL" id="LRPY01000186">
    <property type="protein sequence ID" value="KXA17750.1"/>
    <property type="molecule type" value="Genomic_DNA"/>
</dbReference>
<dbReference type="InterPro" id="IPR003593">
    <property type="entry name" value="AAA+_ATPase"/>
</dbReference>
<dbReference type="InterPro" id="IPR004482">
    <property type="entry name" value="Mg_chelat-rel"/>
</dbReference>
<dbReference type="AlphaFoldDB" id="A0A133NN84"/>
<evidence type="ECO:0000259" key="4">
    <source>
        <dbReference type="SMART" id="SM00382"/>
    </source>
</evidence>
<dbReference type="GO" id="GO:0003677">
    <property type="term" value="F:DNA binding"/>
    <property type="evidence" value="ECO:0007669"/>
    <property type="project" value="InterPro"/>
</dbReference>
<dbReference type="Pfam" id="PF13541">
    <property type="entry name" value="ChlI"/>
    <property type="match status" value="1"/>
</dbReference>
<dbReference type="SMART" id="SM00382">
    <property type="entry name" value="AAA"/>
    <property type="match status" value="1"/>
</dbReference>
<dbReference type="PROSITE" id="PS00676">
    <property type="entry name" value="SIGMA54_INTERACT_2"/>
    <property type="match status" value="1"/>
</dbReference>
<dbReference type="PANTHER" id="PTHR32039">
    <property type="entry name" value="MAGNESIUM-CHELATASE SUBUNIT CHLI"/>
    <property type="match status" value="1"/>
</dbReference>
<evidence type="ECO:0000313" key="6">
    <source>
        <dbReference type="Proteomes" id="UP000070401"/>
    </source>
</evidence>
<dbReference type="InterPro" id="IPR001208">
    <property type="entry name" value="MCM_dom"/>
</dbReference>
<dbReference type="Gene3D" id="3.40.50.300">
    <property type="entry name" value="P-loop containing nucleotide triphosphate hydrolases"/>
    <property type="match status" value="1"/>
</dbReference>
<dbReference type="InterPro" id="IPR025158">
    <property type="entry name" value="Mg_chelat-rel_C"/>
</dbReference>
<dbReference type="InterPro" id="IPR020568">
    <property type="entry name" value="Ribosomal_Su5_D2-typ_SF"/>
</dbReference>
<dbReference type="STRING" id="1408287.GCA_000493815_01097"/>
<comment type="similarity">
    <text evidence="1">Belongs to the Mg-chelatase subunits D/I family. ComM subfamily.</text>
</comment>
<organism evidence="5 6">
    <name type="scientific">Fusobacterium nucleatum</name>
    <dbReference type="NCBI Taxonomy" id="851"/>
    <lineage>
        <taxon>Bacteria</taxon>
        <taxon>Fusobacteriati</taxon>
        <taxon>Fusobacteriota</taxon>
        <taxon>Fusobacteriia</taxon>
        <taxon>Fusobacteriales</taxon>
        <taxon>Fusobacteriaceae</taxon>
        <taxon>Fusobacterium</taxon>
    </lineage>
</organism>
<dbReference type="PATRIC" id="fig|851.8.peg.1893"/>
<keyword evidence="2" id="KW-0547">Nucleotide-binding</keyword>
<reference evidence="6" key="1">
    <citation type="submission" date="2016-01" db="EMBL/GenBank/DDBJ databases">
        <authorList>
            <person name="Mitreva M."/>
            <person name="Pepin K.H."/>
            <person name="Mihindukulasuriya K.A."/>
            <person name="Fulton R."/>
            <person name="Fronick C."/>
            <person name="O'Laughlin M."/>
            <person name="Miner T."/>
            <person name="Herter B."/>
            <person name="Rosa B.A."/>
            <person name="Cordes M."/>
            <person name="Tomlinson C."/>
            <person name="Wollam A."/>
            <person name="Palsikar V.B."/>
            <person name="Mardis E.R."/>
            <person name="Wilson R.K."/>
        </authorList>
    </citation>
    <scope>NUCLEOTIDE SEQUENCE [LARGE SCALE GENOMIC DNA]</scope>
    <source>
        <strain evidence="6">MJR7757B</strain>
    </source>
</reference>